<evidence type="ECO:0000256" key="1">
    <source>
        <dbReference type="ARBA" id="ARBA00022490"/>
    </source>
</evidence>
<evidence type="ECO:0000313" key="5">
    <source>
        <dbReference type="Proteomes" id="UP000289886"/>
    </source>
</evidence>
<accession>A0A444U4M6</accession>
<organism evidence="4 5">
    <name type="scientific">Acipenser ruthenus</name>
    <name type="common">Sterlet sturgeon</name>
    <dbReference type="NCBI Taxonomy" id="7906"/>
    <lineage>
        <taxon>Eukaryota</taxon>
        <taxon>Metazoa</taxon>
        <taxon>Chordata</taxon>
        <taxon>Craniata</taxon>
        <taxon>Vertebrata</taxon>
        <taxon>Euteleostomi</taxon>
        <taxon>Actinopterygii</taxon>
        <taxon>Chondrostei</taxon>
        <taxon>Acipenseriformes</taxon>
        <taxon>Acipenseridae</taxon>
        <taxon>Acipenser</taxon>
    </lineage>
</organism>
<comment type="similarity">
    <text evidence="3">Belongs to the CTU2/NCS2 family.</text>
</comment>
<proteinExistence type="inferred from homology"/>
<keyword evidence="2 3" id="KW-0819">tRNA processing</keyword>
<dbReference type="InterPro" id="IPR014729">
    <property type="entry name" value="Rossmann-like_a/b/a_fold"/>
</dbReference>
<evidence type="ECO:0000256" key="3">
    <source>
        <dbReference type="HAMAP-Rule" id="MF_03054"/>
    </source>
</evidence>
<keyword evidence="5" id="KW-1185">Reference proteome</keyword>
<dbReference type="Pfam" id="PF10288">
    <property type="entry name" value="CTU2"/>
    <property type="match status" value="1"/>
</dbReference>
<dbReference type="SUPFAM" id="SSF52402">
    <property type="entry name" value="Adenine nucleotide alpha hydrolases-like"/>
    <property type="match status" value="1"/>
</dbReference>
<dbReference type="Proteomes" id="UP000289886">
    <property type="component" value="Unassembled WGS sequence"/>
</dbReference>
<name>A0A444U4M6_ACIRT</name>
<evidence type="ECO:0000313" key="4">
    <source>
        <dbReference type="EMBL" id="RXM30090.1"/>
    </source>
</evidence>
<keyword evidence="1 3" id="KW-0963">Cytoplasm</keyword>
<comment type="pathway">
    <text evidence="3">tRNA modification; 5-methoxycarbonylmethyl-2-thiouridine-tRNA biosynthesis.</text>
</comment>
<dbReference type="Gene3D" id="3.40.50.620">
    <property type="entry name" value="HUPs"/>
    <property type="match status" value="1"/>
</dbReference>
<gene>
    <name evidence="3" type="primary">CTU2</name>
    <name evidence="3" type="synonym">NCS2</name>
    <name evidence="4" type="ORF">EOD39_2040</name>
</gene>
<comment type="function">
    <text evidence="3">Plays a central role in 2-thiolation of mcm(5)S(2)U at tRNA wobble positions of tRNA(Lys), tRNA(Glu) and tRNA(Gln). May act by forming a heterodimer with CTU1/ATPBD3 that ligates sulfur from thiocarboxylated URM1 onto the uridine of tRNAs at wobble position.</text>
</comment>
<reference evidence="4 5" key="1">
    <citation type="submission" date="2019-01" db="EMBL/GenBank/DDBJ databases">
        <title>Draft Genome and Complete Hox-Cluster Characterization of the Sterlet Sturgeon (Acipenser ruthenus).</title>
        <authorList>
            <person name="Wei Q."/>
        </authorList>
    </citation>
    <scope>NUCLEOTIDE SEQUENCE [LARGE SCALE GENOMIC DNA]</scope>
    <source>
        <strain evidence="4">WHYD16114868_AA</strain>
        <tissue evidence="4">Blood</tissue>
    </source>
</reference>
<dbReference type="GO" id="GO:0005829">
    <property type="term" value="C:cytosol"/>
    <property type="evidence" value="ECO:0007669"/>
    <property type="project" value="TreeGrafter"/>
</dbReference>
<evidence type="ECO:0000256" key="2">
    <source>
        <dbReference type="ARBA" id="ARBA00022694"/>
    </source>
</evidence>
<dbReference type="HAMAP" id="MF_03054">
    <property type="entry name" value="CTU2"/>
    <property type="match status" value="1"/>
</dbReference>
<sequence length="532" mass="58746">MCQVDEDAHKDAQLETKAVLSVSQKCMKCKEGSAVLIIRVGDAFCGNCFREYFVHKFRAMLGKNRLIFPGEKVLLSVSGGPASSALLSQVQEGLRRETSKKLRFVPGIIYVDEGAACGQSLEERGEVKSQLESIFRASGFPFYIVHLEEVFNLPSSVLLSASSASDRRNESYKEAVDGFIQRASSGTQSETRQGSSSYKEVQTLLSELSTQEWSGEGGTVTNRSPPFTPEQTEAVRTLLASVKTLTAREELLKTLRQHLILHTARVRGYSKVMMGDSCSRLAVKLLTNISLGRGAFLAMDTGFSDPRYGDIAIVRPMREYSSKEIAFYNRMFKVPSVFTSALDTKEPEKASIHRLTESFISKLQADFPSTVSTIYRTSEKLNTACPRPIADGELTEKCLLCLCALDTGAEEATAFHATLISENLSRNRTPDTIPALGVAKQQCCASGGEQKESCGDRVDGCHSVDRTSFTPELQTLLCYSCRLIIKDMTSVNSIPEYILSEAERRKRRAQMKEEIQDFLLNPENDAGEVTVS</sequence>
<dbReference type="EMBL" id="SCEB01215331">
    <property type="protein sequence ID" value="RXM30090.1"/>
    <property type="molecule type" value="Genomic_DNA"/>
</dbReference>
<protein>
    <recommendedName>
        <fullName evidence="3">Cytoplasmic tRNA 2-thiolation protein 2</fullName>
    </recommendedName>
</protein>
<dbReference type="GO" id="GO:0032447">
    <property type="term" value="P:protein urmylation"/>
    <property type="evidence" value="ECO:0007669"/>
    <property type="project" value="UniProtKB-UniRule"/>
</dbReference>
<dbReference type="OrthoDB" id="25129at2759"/>
<dbReference type="InterPro" id="IPR019407">
    <property type="entry name" value="CTU2"/>
</dbReference>
<dbReference type="AlphaFoldDB" id="A0A444U4M6"/>
<dbReference type="PANTHER" id="PTHR20882">
    <property type="entry name" value="CYTOPLASMIC TRNA 2-THIOLATION PROTEIN 2"/>
    <property type="match status" value="1"/>
</dbReference>
<dbReference type="GO" id="GO:0000049">
    <property type="term" value="F:tRNA binding"/>
    <property type="evidence" value="ECO:0007669"/>
    <property type="project" value="InterPro"/>
</dbReference>
<comment type="subcellular location">
    <subcellularLocation>
        <location evidence="3">Cytoplasm</location>
    </subcellularLocation>
</comment>
<dbReference type="GO" id="GO:0016783">
    <property type="term" value="F:sulfurtransferase activity"/>
    <property type="evidence" value="ECO:0007669"/>
    <property type="project" value="TreeGrafter"/>
</dbReference>
<dbReference type="PANTHER" id="PTHR20882:SF14">
    <property type="entry name" value="CYTOPLASMIC TRNA 2-THIOLATION PROTEIN 2"/>
    <property type="match status" value="1"/>
</dbReference>
<comment type="caution">
    <text evidence="4">The sequence shown here is derived from an EMBL/GenBank/DDBJ whole genome shotgun (WGS) entry which is preliminary data.</text>
</comment>
<dbReference type="GO" id="GO:0002143">
    <property type="term" value="P:tRNA wobble position uridine thiolation"/>
    <property type="evidence" value="ECO:0007669"/>
    <property type="project" value="TreeGrafter"/>
</dbReference>
<dbReference type="UniPathway" id="UPA00988"/>
<dbReference type="GO" id="GO:0016779">
    <property type="term" value="F:nucleotidyltransferase activity"/>
    <property type="evidence" value="ECO:0007669"/>
    <property type="project" value="UniProtKB-UniRule"/>
</dbReference>